<gene>
    <name evidence="1" type="ORF">MSAN_01381900</name>
</gene>
<organism evidence="1 2">
    <name type="scientific">Mycena sanguinolenta</name>
    <dbReference type="NCBI Taxonomy" id="230812"/>
    <lineage>
        <taxon>Eukaryota</taxon>
        <taxon>Fungi</taxon>
        <taxon>Dikarya</taxon>
        <taxon>Basidiomycota</taxon>
        <taxon>Agaricomycotina</taxon>
        <taxon>Agaricomycetes</taxon>
        <taxon>Agaricomycetidae</taxon>
        <taxon>Agaricales</taxon>
        <taxon>Marasmiineae</taxon>
        <taxon>Mycenaceae</taxon>
        <taxon>Mycena</taxon>
    </lineage>
</organism>
<dbReference type="EMBL" id="JACAZH010000011">
    <property type="protein sequence ID" value="KAF7354682.1"/>
    <property type="molecule type" value="Genomic_DNA"/>
</dbReference>
<comment type="caution">
    <text evidence="1">The sequence shown here is derived from an EMBL/GenBank/DDBJ whole genome shotgun (WGS) entry which is preliminary data.</text>
</comment>
<reference evidence="1" key="1">
    <citation type="submission" date="2020-05" db="EMBL/GenBank/DDBJ databases">
        <title>Mycena genomes resolve the evolution of fungal bioluminescence.</title>
        <authorList>
            <person name="Tsai I.J."/>
        </authorList>
    </citation>
    <scope>NUCLEOTIDE SEQUENCE</scope>
    <source>
        <strain evidence="1">160909Yilan</strain>
    </source>
</reference>
<dbReference type="Proteomes" id="UP000623467">
    <property type="component" value="Unassembled WGS sequence"/>
</dbReference>
<protein>
    <submittedName>
        <fullName evidence="1">F-box domain-containing protein</fullName>
    </submittedName>
</protein>
<keyword evidence="2" id="KW-1185">Reference proteome</keyword>
<dbReference type="OrthoDB" id="2269034at2759"/>
<name>A0A8H6YA54_9AGAR</name>
<evidence type="ECO:0000313" key="1">
    <source>
        <dbReference type="EMBL" id="KAF7354682.1"/>
    </source>
</evidence>
<evidence type="ECO:0000313" key="2">
    <source>
        <dbReference type="Proteomes" id="UP000623467"/>
    </source>
</evidence>
<dbReference type="SUPFAM" id="SSF52047">
    <property type="entry name" value="RNI-like"/>
    <property type="match status" value="1"/>
</dbReference>
<dbReference type="AlphaFoldDB" id="A0A8H6YA54"/>
<proteinExistence type="predicted"/>
<accession>A0A8H6YA54</accession>
<sequence>MDTNQSLRDRLAEIDAQIALLQTEREIIQKHLQSVTYPVLSLPFDVTSEIFTLCLPDLEHAESIFNSKSLCRRYLLPTVLLLSQICRVWRAIASKTSKLWAIFRLVADAWPEDHALGALRLVEWTTRAGSSPLSFVFGHKERYPDRIRALPAILALILALSHQWQHVDLSLNPHEDLISEQFQSALHGRLPSLETLQITSTSPTRPWIMTTAFEVAPSLRRVVLNGIQPRMILLPWKQLTYVSTDSVYFTDCMHILQFAVSLVECKFGHINGFTDQPGHPSDHSDPLCHSDLKVFRLKGCDECGGIFGLTTLPSLAELVLDDTDVDASEHYQQFVDLLSRFRPPLLRLPPWRCVSAHTARLPISDRPHLSRDFPLDCG</sequence>